<sequence length="1390" mass="156467">MDQPPDLWAKARKSLPESVREWLSKVESSQDPSSLTSEQQIERLIHQTKNKQAELEARRRNLTVKVGSRKLDLRRYFGNIVRWLDKFKGIGDVAVAFDPIDAALPWAAFRLVLQAVVAEQEHADAIVKLLAATSQFLFTGRVLEAVYNRKSMQMGGRLKEEEQIGQQCLDSLHEELLQLYVRIITALEFCYSILCQNKARRKLIAIFKSPEPAEILSELQVQHKQALERGDTCGKICNHQISFKSLALIRELQPYLENIKDQVSRILVRMDKGEWIRTLLAISDIPFQAHHDEIHCRRTPGTCEWILEQPKFVQWCNEESSVTVLYGDPGAGKTFLISKVIDHAINNAGEEDAIAFFYCKRDEENRRRPQDILRSILRQLSSTVTQCEDGKIHPTLQGLTDKLSARGAVLDISTCKDLVVQFLEDYSRTTIILDALDECEKEMRSELMNVFDQLAREGNRLRIFLSSRTDDDIRQHFRSRPIIEIQATDNHCDISTFVHERLSGDPRWGTLSLDLQLEIRTRLHVGSQSMFQWAALQTQQLLRLKLWTESNIRDQLAKAPSGLKESYDLIWTSIELMSDYEKTLAKRALQWLISAFRPLNVRELSRAMLINPNTDEADDFSQLPTEEDILGICGNLLTYDKRLRMWRFCHLSAREYVEAHIDITRSDQYVAMSCLKVLTTDLYNNAELMGLDFEAASRESPNRLELLAKAASFMKGYIVAFVLEHAGEADSDVSTNESLRLQVLLKRFLGSAQSTSRAYRDWLDTDKGESFNKKAGYLKQNRNSPFPAMSAFGLFYLVKDWWEEAAHGIHLRNVTGLLSLAIWNDQRSIWRFLIDKRIGLGCATALPLIAAIEKDRSDVFESLLEAGAPVNGVQVDTTWQSHQYIDTPLKAALYNCRIRHGGYPYAQMLLQNGANADLRTAQGDTVWVVAKFGHKEEALLLLGAGMRQVSSWLLAYAAEEDWPGFIRLAIRHKADLNFRYSRGTPLMSAVRIGSWGSVEALLDLGVSVNAVSSFGPGTALAASVCLFSGWIFHSLLDAGADINLNNGRENPLTWILKAPQLGVEGDIRGRVRKILWAGIDVDQVLVGAICPTALSFATAHNELAVVKLLLDAGADPTLNVEYGFGSALAAAAFHGRLENCGILLDQPGMDVNEAQKGYFDNILFALMDGSRWYLDSRVDHRRRHGWLRSDWSRCHEFMGTLHETEHLKVLDLLFQKGLSIYSPIYTRAHGFPSVSHRELGANELVATRILHRDGLCDSLSLGWAHIMWELETVPGPQLPLCSRLRQLGFPRPLPAAASIVIKLAPVSQGRRSWFAALVIQNTSSKLGRIQIRAKTAGWSDSQTASETGLGKHNVRKSQRLLDCTTLMAVDHVVDGVCGMCALLGESSQVG</sequence>
<name>A0ACC1RH76_9HYPO</name>
<dbReference type="Proteomes" id="UP001148629">
    <property type="component" value="Unassembled WGS sequence"/>
</dbReference>
<reference evidence="1" key="1">
    <citation type="submission" date="2022-08" db="EMBL/GenBank/DDBJ databases">
        <title>Genome Sequence of Fusarium decemcellulare.</title>
        <authorList>
            <person name="Buettner E."/>
        </authorList>
    </citation>
    <scope>NUCLEOTIDE SEQUENCE</scope>
    <source>
        <strain evidence="1">Babe19</strain>
    </source>
</reference>
<keyword evidence="2" id="KW-1185">Reference proteome</keyword>
<evidence type="ECO:0000313" key="1">
    <source>
        <dbReference type="EMBL" id="KAJ3519472.1"/>
    </source>
</evidence>
<comment type="caution">
    <text evidence="1">The sequence shown here is derived from an EMBL/GenBank/DDBJ whole genome shotgun (WGS) entry which is preliminary data.</text>
</comment>
<organism evidence="1 2">
    <name type="scientific">Fusarium decemcellulare</name>
    <dbReference type="NCBI Taxonomy" id="57161"/>
    <lineage>
        <taxon>Eukaryota</taxon>
        <taxon>Fungi</taxon>
        <taxon>Dikarya</taxon>
        <taxon>Ascomycota</taxon>
        <taxon>Pezizomycotina</taxon>
        <taxon>Sordariomycetes</taxon>
        <taxon>Hypocreomycetidae</taxon>
        <taxon>Hypocreales</taxon>
        <taxon>Nectriaceae</taxon>
        <taxon>Fusarium</taxon>
        <taxon>Fusarium decemcellulare species complex</taxon>
    </lineage>
</organism>
<gene>
    <name evidence="1" type="ORF">NM208_g14114</name>
</gene>
<proteinExistence type="predicted"/>
<dbReference type="EMBL" id="JANRMS010003144">
    <property type="protein sequence ID" value="KAJ3519472.1"/>
    <property type="molecule type" value="Genomic_DNA"/>
</dbReference>
<protein>
    <submittedName>
        <fullName evidence="1">Uncharacterized protein</fullName>
    </submittedName>
</protein>
<accession>A0ACC1RH76</accession>
<evidence type="ECO:0000313" key="2">
    <source>
        <dbReference type="Proteomes" id="UP001148629"/>
    </source>
</evidence>